<evidence type="ECO:0000313" key="4">
    <source>
        <dbReference type="EMBL" id="KAJ3652613.1"/>
    </source>
</evidence>
<reference evidence="4" key="1">
    <citation type="journal article" date="2023" name="G3 (Bethesda)">
        <title>Whole genome assemblies of Zophobas morio and Tenebrio molitor.</title>
        <authorList>
            <person name="Kaur S."/>
            <person name="Stinson S.A."/>
            <person name="diCenzo G.C."/>
        </authorList>
    </citation>
    <scope>NUCLEOTIDE SEQUENCE</scope>
    <source>
        <strain evidence="4">QUZm001</strain>
    </source>
</reference>
<dbReference type="InterPro" id="IPR027806">
    <property type="entry name" value="HARBI1_dom"/>
</dbReference>
<comment type="cofactor">
    <cofactor evidence="1">
        <name>a divalent metal cation</name>
        <dbReference type="ChEBI" id="CHEBI:60240"/>
    </cofactor>
</comment>
<sequence>MTDRGFKQVAGLFQKKKVNLVRPPSVTSTRKMTKDEVRQSKLVAALRIHIERLIRRIREFRMLGPHATTDHNLVPLLDHIVIVACGLINLQGPLIQ</sequence>
<dbReference type="AlphaFoldDB" id="A0AA38MDT4"/>
<dbReference type="EMBL" id="JALNTZ010000005">
    <property type="protein sequence ID" value="KAJ3652613.1"/>
    <property type="molecule type" value="Genomic_DNA"/>
</dbReference>
<gene>
    <name evidence="4" type="ORF">Zmor_018563</name>
</gene>
<name>A0AA38MDT4_9CUCU</name>
<dbReference type="Pfam" id="PF13359">
    <property type="entry name" value="DDE_Tnp_4"/>
    <property type="match status" value="1"/>
</dbReference>
<evidence type="ECO:0000259" key="3">
    <source>
        <dbReference type="Pfam" id="PF13359"/>
    </source>
</evidence>
<evidence type="ECO:0000256" key="2">
    <source>
        <dbReference type="ARBA" id="ARBA00022723"/>
    </source>
</evidence>
<accession>A0AA38MDT4</accession>
<keyword evidence="5" id="KW-1185">Reference proteome</keyword>
<protein>
    <recommendedName>
        <fullName evidence="3">DDE Tnp4 domain-containing protein</fullName>
    </recommendedName>
</protein>
<dbReference type="Proteomes" id="UP001168821">
    <property type="component" value="Unassembled WGS sequence"/>
</dbReference>
<dbReference type="PANTHER" id="PTHR23080">
    <property type="entry name" value="THAP DOMAIN PROTEIN"/>
    <property type="match status" value="1"/>
</dbReference>
<evidence type="ECO:0000313" key="5">
    <source>
        <dbReference type="Proteomes" id="UP001168821"/>
    </source>
</evidence>
<organism evidence="4 5">
    <name type="scientific">Zophobas morio</name>
    <dbReference type="NCBI Taxonomy" id="2755281"/>
    <lineage>
        <taxon>Eukaryota</taxon>
        <taxon>Metazoa</taxon>
        <taxon>Ecdysozoa</taxon>
        <taxon>Arthropoda</taxon>
        <taxon>Hexapoda</taxon>
        <taxon>Insecta</taxon>
        <taxon>Pterygota</taxon>
        <taxon>Neoptera</taxon>
        <taxon>Endopterygota</taxon>
        <taxon>Coleoptera</taxon>
        <taxon>Polyphaga</taxon>
        <taxon>Cucujiformia</taxon>
        <taxon>Tenebrionidae</taxon>
        <taxon>Zophobas</taxon>
    </lineage>
</organism>
<dbReference type="GO" id="GO:0046872">
    <property type="term" value="F:metal ion binding"/>
    <property type="evidence" value="ECO:0007669"/>
    <property type="project" value="UniProtKB-KW"/>
</dbReference>
<keyword evidence="2" id="KW-0479">Metal-binding</keyword>
<comment type="caution">
    <text evidence="4">The sequence shown here is derived from an EMBL/GenBank/DDBJ whole genome shotgun (WGS) entry which is preliminary data.</text>
</comment>
<proteinExistence type="predicted"/>
<evidence type="ECO:0000256" key="1">
    <source>
        <dbReference type="ARBA" id="ARBA00001968"/>
    </source>
</evidence>
<feature type="domain" description="DDE Tnp4" evidence="3">
    <location>
        <begin position="1"/>
        <end position="89"/>
    </location>
</feature>